<dbReference type="GO" id="GO:0005737">
    <property type="term" value="C:cytoplasm"/>
    <property type="evidence" value="ECO:0007669"/>
    <property type="project" value="UniProtKB-SubCell"/>
</dbReference>
<feature type="signal peptide" evidence="16">
    <location>
        <begin position="1"/>
        <end position="27"/>
    </location>
</feature>
<dbReference type="InterPro" id="IPR005511">
    <property type="entry name" value="SMP-30"/>
</dbReference>
<evidence type="ECO:0000313" key="19">
    <source>
        <dbReference type="Proteomes" id="UP001652621"/>
    </source>
</evidence>
<feature type="binding site" evidence="15">
    <location>
        <position position="70"/>
    </location>
    <ligand>
        <name>a divalent metal cation</name>
        <dbReference type="ChEBI" id="CHEBI:60240"/>
    </ligand>
</feature>
<evidence type="ECO:0000256" key="8">
    <source>
        <dbReference type="ARBA" id="ARBA00016808"/>
    </source>
</evidence>
<dbReference type="RefSeq" id="XP_005186039.1">
    <property type="nucleotide sequence ID" value="XM_005185982.3"/>
</dbReference>
<dbReference type="VEuPathDB" id="VectorBase:MDOA011610"/>
<feature type="active site" description="Proton donor/acceptor" evidence="14">
    <location>
        <position position="270"/>
    </location>
</feature>
<evidence type="ECO:0000256" key="11">
    <source>
        <dbReference type="ARBA" id="ARBA00022801"/>
    </source>
</evidence>
<dbReference type="PRINTS" id="PR01790">
    <property type="entry name" value="SMP30FAMILY"/>
</dbReference>
<sequence length="359" mass="40473">MLRLPSGKPILVLYFVCCLWFARQIVAENNVDEPLVEKVVVSLEVHVNSENFSMSYKVEPLPESHAELGEGPHWDVERQCLYYVDIHVGKIYRYDYNEDKVYKAQIENETLAGFIIPIEGTTNEFAVGAGRRVIVVTWDGVSPVAKVKKTLFEVQQGDQRFNDNRFNDGKCDPQGRLFAGTMKYVGDEFEHRYGELYKYEKGGKVEVVKSDVGISNGLAWNEKTKKFYYIDTTDYEVKEYDYDFATGKATNPKVVFNLRKNSPKDHLLPDGMTIDTDGNIYVATFNGHTIFKVDPKTGNVLLEIKFPCKQITSAAFGGPNLDILYVTTSSRFGEPDPAGTTYKVTGLGAKGLPMTKMQV</sequence>
<keyword evidence="16" id="KW-0732">Signal</keyword>
<dbReference type="OrthoDB" id="423498at2759"/>
<feature type="chain" id="PRO_5044561248" description="Regucalcin" evidence="16">
    <location>
        <begin position="28"/>
        <end position="359"/>
    </location>
</feature>
<evidence type="ECO:0000313" key="20">
    <source>
        <dbReference type="RefSeq" id="XP_005186039.1"/>
    </source>
</evidence>
<evidence type="ECO:0000256" key="15">
    <source>
        <dbReference type="PIRSR" id="PIRSR605511-2"/>
    </source>
</evidence>
<evidence type="ECO:0000256" key="14">
    <source>
        <dbReference type="PIRSR" id="PIRSR605511-1"/>
    </source>
</evidence>
<evidence type="ECO:0000256" key="12">
    <source>
        <dbReference type="ARBA" id="ARBA00022837"/>
    </source>
</evidence>
<keyword evidence="11" id="KW-0378">Hydrolase</keyword>
<comment type="cofactor">
    <cofactor evidence="2">
        <name>Ca(2+)</name>
        <dbReference type="ChEBI" id="CHEBI:29108"/>
    </cofactor>
</comment>
<evidence type="ECO:0000256" key="7">
    <source>
        <dbReference type="ARBA" id="ARBA00013227"/>
    </source>
</evidence>
<proteinExistence type="inferred from homology"/>
<feature type="binding site" evidence="15">
    <location>
        <position position="167"/>
    </location>
    <ligand>
        <name>substrate</name>
    </ligand>
</feature>
<keyword evidence="9" id="KW-0963">Cytoplasm</keyword>
<dbReference type="SUPFAM" id="SSF63829">
    <property type="entry name" value="Calcium-dependent phosphotriesterase"/>
    <property type="match status" value="1"/>
</dbReference>
<dbReference type="GO" id="GO:0019853">
    <property type="term" value="P:L-ascorbic acid biosynthetic process"/>
    <property type="evidence" value="ECO:0007669"/>
    <property type="project" value="TreeGrafter"/>
</dbReference>
<evidence type="ECO:0000256" key="10">
    <source>
        <dbReference type="ARBA" id="ARBA00022723"/>
    </source>
</evidence>
<comment type="cofactor">
    <cofactor evidence="4">
        <name>Mg(2+)</name>
        <dbReference type="ChEBI" id="CHEBI:18420"/>
    </cofactor>
</comment>
<comment type="similarity">
    <text evidence="6">Belongs to the SMP-30/CGR1 family.</text>
</comment>
<dbReference type="EC" id="3.1.1.17" evidence="7"/>
<evidence type="ECO:0000256" key="2">
    <source>
        <dbReference type="ARBA" id="ARBA00001913"/>
    </source>
</evidence>
<dbReference type="eggNOG" id="KOG4499">
    <property type="taxonomic scope" value="Eukaryota"/>
</dbReference>
<dbReference type="GO" id="GO:0004341">
    <property type="term" value="F:gluconolactonase activity"/>
    <property type="evidence" value="ECO:0007669"/>
    <property type="project" value="UniProtKB-EC"/>
</dbReference>
<dbReference type="InterPro" id="IPR011042">
    <property type="entry name" value="6-blade_b-propeller_TolB-like"/>
</dbReference>
<name>A0A1I8N523_MUSDO</name>
<dbReference type="InterPro" id="IPR013658">
    <property type="entry name" value="SGL"/>
</dbReference>
<dbReference type="STRING" id="7370.A0A1I8N523"/>
<organism evidence="18">
    <name type="scientific">Musca domestica</name>
    <name type="common">House fly</name>
    <dbReference type="NCBI Taxonomy" id="7370"/>
    <lineage>
        <taxon>Eukaryota</taxon>
        <taxon>Metazoa</taxon>
        <taxon>Ecdysozoa</taxon>
        <taxon>Arthropoda</taxon>
        <taxon>Hexapoda</taxon>
        <taxon>Insecta</taxon>
        <taxon>Pterygota</taxon>
        <taxon>Neoptera</taxon>
        <taxon>Endopterygota</taxon>
        <taxon>Diptera</taxon>
        <taxon>Brachycera</taxon>
        <taxon>Muscomorpha</taxon>
        <taxon>Muscoidea</taxon>
        <taxon>Muscidae</taxon>
        <taxon>Musca</taxon>
    </lineage>
</organism>
<dbReference type="AlphaFoldDB" id="A0A1I8N523"/>
<dbReference type="EnsemblMetazoa" id="MDOA011610-RA">
    <property type="protein sequence ID" value="MDOA011610-PA"/>
    <property type="gene ID" value="MDOA011610"/>
</dbReference>
<keyword evidence="19" id="KW-1185">Reference proteome</keyword>
<gene>
    <name evidence="18" type="primary">101890498</name>
    <name evidence="20" type="synonym">LOC101890498</name>
</gene>
<evidence type="ECO:0000256" key="13">
    <source>
        <dbReference type="ARBA" id="ARBA00032464"/>
    </source>
</evidence>
<reference evidence="18" key="1">
    <citation type="submission" date="2020-05" db="UniProtKB">
        <authorList>
            <consortium name="EnsemblMetazoa"/>
        </authorList>
    </citation>
    <scope>IDENTIFICATION</scope>
    <source>
        <strain evidence="18">Aabys</strain>
    </source>
</reference>
<dbReference type="GO" id="GO:0005509">
    <property type="term" value="F:calcium ion binding"/>
    <property type="evidence" value="ECO:0007669"/>
    <property type="project" value="TreeGrafter"/>
</dbReference>
<dbReference type="PANTHER" id="PTHR10907">
    <property type="entry name" value="REGUCALCIN"/>
    <property type="match status" value="1"/>
</dbReference>
<evidence type="ECO:0000313" key="18">
    <source>
        <dbReference type="EnsemblMetazoa" id="MDOA011610-PA"/>
    </source>
</evidence>
<evidence type="ECO:0000256" key="5">
    <source>
        <dbReference type="ARBA" id="ARBA00004496"/>
    </source>
</evidence>
<dbReference type="Pfam" id="PF08450">
    <property type="entry name" value="SGL"/>
    <property type="match status" value="1"/>
</dbReference>
<feature type="binding site" evidence="15">
    <location>
        <position position="165"/>
    </location>
    <ligand>
        <name>substrate</name>
    </ligand>
</feature>
<evidence type="ECO:0000256" key="9">
    <source>
        <dbReference type="ARBA" id="ARBA00022490"/>
    </source>
</evidence>
<comment type="catalytic activity">
    <reaction evidence="1">
        <text>D-glucono-1,5-lactone + H2O = D-gluconate + H(+)</text>
        <dbReference type="Rhea" id="RHEA:10440"/>
        <dbReference type="ChEBI" id="CHEBI:15377"/>
        <dbReference type="ChEBI" id="CHEBI:15378"/>
        <dbReference type="ChEBI" id="CHEBI:16217"/>
        <dbReference type="ChEBI" id="CHEBI:18391"/>
        <dbReference type="EC" id="3.1.1.17"/>
    </reaction>
</comment>
<dbReference type="VEuPathDB" id="VectorBase:MDOMA2_008425"/>
<dbReference type="KEGG" id="mde:101890498"/>
<evidence type="ECO:0000256" key="16">
    <source>
        <dbReference type="SAM" id="SignalP"/>
    </source>
</evidence>
<evidence type="ECO:0000256" key="3">
    <source>
        <dbReference type="ARBA" id="ARBA00001936"/>
    </source>
</evidence>
<feature type="domain" description="SMP-30/Gluconolactonase/LRE-like region" evidence="17">
    <location>
        <begin position="68"/>
        <end position="329"/>
    </location>
</feature>
<feature type="binding site" evidence="15">
    <location>
        <position position="270"/>
    </location>
    <ligand>
        <name>a divalent metal cation</name>
        <dbReference type="ChEBI" id="CHEBI:60240"/>
    </ligand>
</feature>
<dbReference type="Proteomes" id="UP001652621">
    <property type="component" value="Unplaced"/>
</dbReference>
<keyword evidence="15" id="KW-0862">Zinc</keyword>
<dbReference type="Gene3D" id="2.120.10.30">
    <property type="entry name" value="TolB, C-terminal domain"/>
    <property type="match status" value="1"/>
</dbReference>
<reference evidence="20" key="2">
    <citation type="submission" date="2025-04" db="UniProtKB">
        <authorList>
            <consortium name="RefSeq"/>
        </authorList>
    </citation>
    <scope>IDENTIFICATION</scope>
    <source>
        <strain evidence="20">Aabys</strain>
    </source>
</reference>
<evidence type="ECO:0000259" key="17">
    <source>
        <dbReference type="Pfam" id="PF08450"/>
    </source>
</evidence>
<protein>
    <recommendedName>
        <fullName evidence="8">Regucalcin</fullName>
        <ecNumber evidence="7">3.1.1.17</ecNumber>
    </recommendedName>
    <alternativeName>
        <fullName evidence="13">Gluconolactonase</fullName>
    </alternativeName>
</protein>
<dbReference type="GeneID" id="101890498"/>
<evidence type="ECO:0000256" key="1">
    <source>
        <dbReference type="ARBA" id="ARBA00001589"/>
    </source>
</evidence>
<comment type="cofactor">
    <cofactor evidence="15">
        <name>Zn(2+)</name>
        <dbReference type="ChEBI" id="CHEBI:29105"/>
    </cofactor>
    <text evidence="15">Binds 1 divalent metal cation per subunit.</text>
</comment>
<evidence type="ECO:0000256" key="4">
    <source>
        <dbReference type="ARBA" id="ARBA00001946"/>
    </source>
</evidence>
<comment type="subcellular location">
    <subcellularLocation>
        <location evidence="5">Cytoplasm</location>
    </subcellularLocation>
</comment>
<dbReference type="FunFam" id="2.120.10.30:FF:000027">
    <property type="entry name" value="Regucalcin homologue"/>
    <property type="match status" value="1"/>
</dbReference>
<accession>A0A1I8N523</accession>
<feature type="binding site" evidence="15">
    <location>
        <position position="216"/>
    </location>
    <ligand>
        <name>a divalent metal cation</name>
        <dbReference type="ChEBI" id="CHEBI:60240"/>
    </ligand>
</feature>
<comment type="cofactor">
    <cofactor evidence="3">
        <name>Mn(2+)</name>
        <dbReference type="ChEBI" id="CHEBI:29035"/>
    </cofactor>
</comment>
<keyword evidence="12" id="KW-0106">Calcium</keyword>
<dbReference type="PANTHER" id="PTHR10907:SF66">
    <property type="entry name" value="MIP34848P1-RELATED"/>
    <property type="match status" value="1"/>
</dbReference>
<evidence type="ECO:0000256" key="6">
    <source>
        <dbReference type="ARBA" id="ARBA00008853"/>
    </source>
</evidence>
<keyword evidence="10 15" id="KW-0479">Metal-binding</keyword>